<keyword evidence="3 4" id="KW-0732">Signal</keyword>
<protein>
    <submittedName>
        <fullName evidence="5">ABC transporter substrate-binding protein</fullName>
    </submittedName>
</protein>
<sequence>MRWGRVACWLSAAALLLTGCGLHTVPAASAGTDGTGPVTLVTGQDLTGYLRGRLQVWNAAHPSQRATLIQLPAASDDVRAQMISNLQAKSDRYDVLNLDVVWTAEFAANGWITPLDARQYPLEKFLKPVVSTAMYRGQLYAVPYVTNAGMLYYRKDVLDRAHAAPPRTWADLERLATTVAPGYGLKGYAGQFLPYEGLTVNYAEAVQSAGGEILSDHATRAAVDSPAARRALDFLVDGVRKGWIPQEALTFDEEGSRKAFEDGRYLFLRNWPYVYDLAESKDSKIAGKFAVAPLPGPDGPGSSSLGGSDLAVSSYSRHQKTARALIQFLTSLGNERQVLLKGSLPPVWAQLYTDPALVRRFPYLPVLRQSILSAQPRPETPDYDQVSLAVAEALHDALTLTRSPDETAARLTNELNAIVGNP</sequence>
<dbReference type="EMBL" id="JANFNG010000001">
    <property type="protein sequence ID" value="MCQ4079510.1"/>
    <property type="molecule type" value="Genomic_DNA"/>
</dbReference>
<comment type="caution">
    <text evidence="5">The sequence shown here is derived from an EMBL/GenBank/DDBJ whole genome shotgun (WGS) entry which is preliminary data.</text>
</comment>
<organism evidence="5 6">
    <name type="scientific">Streptomyces humicola</name>
    <dbReference type="NCBI Taxonomy" id="2953240"/>
    <lineage>
        <taxon>Bacteria</taxon>
        <taxon>Bacillati</taxon>
        <taxon>Actinomycetota</taxon>
        <taxon>Actinomycetes</taxon>
        <taxon>Kitasatosporales</taxon>
        <taxon>Streptomycetaceae</taxon>
        <taxon>Streptomyces</taxon>
    </lineage>
</organism>
<dbReference type="PANTHER" id="PTHR43649">
    <property type="entry name" value="ARABINOSE-BINDING PROTEIN-RELATED"/>
    <property type="match status" value="1"/>
</dbReference>
<name>A0ABT1PRD6_9ACTN</name>
<feature type="chain" id="PRO_5045922080" evidence="4">
    <location>
        <begin position="31"/>
        <end position="422"/>
    </location>
</feature>
<dbReference type="RefSeq" id="WP_255918523.1">
    <property type="nucleotide sequence ID" value="NZ_JANFNG010000001.1"/>
</dbReference>
<dbReference type="Proteomes" id="UP001057702">
    <property type="component" value="Unassembled WGS sequence"/>
</dbReference>
<evidence type="ECO:0000256" key="1">
    <source>
        <dbReference type="ARBA" id="ARBA00008520"/>
    </source>
</evidence>
<reference evidence="5" key="1">
    <citation type="submission" date="2022-06" db="EMBL/GenBank/DDBJ databases">
        <title>Draft genome sequence of Streptomyces sp. RB6PN25 isolated from peat swamp forest in Thailand.</title>
        <authorList>
            <person name="Duangmal K."/>
            <person name="Klaysubun C."/>
        </authorList>
    </citation>
    <scope>NUCLEOTIDE SEQUENCE</scope>
    <source>
        <strain evidence="5">RB6PN25</strain>
    </source>
</reference>
<feature type="signal peptide" evidence="4">
    <location>
        <begin position="1"/>
        <end position="30"/>
    </location>
</feature>
<dbReference type="PROSITE" id="PS51257">
    <property type="entry name" value="PROKAR_LIPOPROTEIN"/>
    <property type="match status" value="1"/>
</dbReference>
<dbReference type="CDD" id="cd14750">
    <property type="entry name" value="PBP2_TMBP"/>
    <property type="match status" value="1"/>
</dbReference>
<dbReference type="SUPFAM" id="SSF53850">
    <property type="entry name" value="Periplasmic binding protein-like II"/>
    <property type="match status" value="1"/>
</dbReference>
<evidence type="ECO:0000256" key="3">
    <source>
        <dbReference type="ARBA" id="ARBA00022729"/>
    </source>
</evidence>
<dbReference type="PANTHER" id="PTHR43649:SF34">
    <property type="entry name" value="ABC TRANSPORTER PERIPLASMIC-BINDING PROTEIN YCJN-RELATED"/>
    <property type="match status" value="1"/>
</dbReference>
<accession>A0ABT1PRD6</accession>
<dbReference type="InterPro" id="IPR050490">
    <property type="entry name" value="Bact_solute-bd_prot1"/>
</dbReference>
<dbReference type="InterPro" id="IPR006059">
    <property type="entry name" value="SBP"/>
</dbReference>
<evidence type="ECO:0000256" key="2">
    <source>
        <dbReference type="ARBA" id="ARBA00022448"/>
    </source>
</evidence>
<evidence type="ECO:0000256" key="4">
    <source>
        <dbReference type="SAM" id="SignalP"/>
    </source>
</evidence>
<dbReference type="Gene3D" id="3.40.190.10">
    <property type="entry name" value="Periplasmic binding protein-like II"/>
    <property type="match status" value="2"/>
</dbReference>
<evidence type="ECO:0000313" key="5">
    <source>
        <dbReference type="EMBL" id="MCQ4079510.1"/>
    </source>
</evidence>
<comment type="similarity">
    <text evidence="1">Belongs to the bacterial solute-binding protein 1 family.</text>
</comment>
<keyword evidence="6" id="KW-1185">Reference proteome</keyword>
<proteinExistence type="inferred from homology"/>
<keyword evidence="2" id="KW-0813">Transport</keyword>
<gene>
    <name evidence="5" type="ORF">NGB36_02570</name>
</gene>
<dbReference type="Pfam" id="PF01547">
    <property type="entry name" value="SBP_bac_1"/>
    <property type="match status" value="1"/>
</dbReference>
<evidence type="ECO:0000313" key="6">
    <source>
        <dbReference type="Proteomes" id="UP001057702"/>
    </source>
</evidence>